<sequence length="84" mass="9786">MAKIEKQNHRQVAFPKCRAGLFKKVAIIVYSPANKPFWFAARSELSLVLSQVEEEKNKSEAMRKTNEMVKWSVEEMSLLQLQEM</sequence>
<protein>
    <recommendedName>
        <fullName evidence="6">MADS-box domain-containing protein</fullName>
    </recommendedName>
</protein>
<dbReference type="Pfam" id="PF00319">
    <property type="entry name" value="SRF-TF"/>
    <property type="match status" value="1"/>
</dbReference>
<dbReference type="AlphaFoldDB" id="A0A8X7U8Q0"/>
<keyword evidence="4" id="KW-0804">Transcription</keyword>
<evidence type="ECO:0000256" key="5">
    <source>
        <dbReference type="ARBA" id="ARBA00023242"/>
    </source>
</evidence>
<feature type="domain" description="MADS-box" evidence="6">
    <location>
        <begin position="1"/>
        <end position="24"/>
    </location>
</feature>
<dbReference type="InterPro" id="IPR036879">
    <property type="entry name" value="TF_MADSbox_sf"/>
</dbReference>
<evidence type="ECO:0000313" key="7">
    <source>
        <dbReference type="EMBL" id="KAG2268396.1"/>
    </source>
</evidence>
<keyword evidence="8" id="KW-1185">Reference proteome</keyword>
<dbReference type="Gene3D" id="3.40.1810.10">
    <property type="entry name" value="Transcription factor, MADS-box"/>
    <property type="match status" value="1"/>
</dbReference>
<dbReference type="GO" id="GO:0046983">
    <property type="term" value="F:protein dimerization activity"/>
    <property type="evidence" value="ECO:0007669"/>
    <property type="project" value="InterPro"/>
</dbReference>
<comment type="caution">
    <text evidence="7">The sequence shown here is derived from an EMBL/GenBank/DDBJ whole genome shotgun (WGS) entry which is preliminary data.</text>
</comment>
<accession>A0A8X7U8Q0</accession>
<dbReference type="SMART" id="SM00432">
    <property type="entry name" value="MADS"/>
    <property type="match status" value="1"/>
</dbReference>
<dbReference type="Proteomes" id="UP000886595">
    <property type="component" value="Unassembled WGS sequence"/>
</dbReference>
<dbReference type="SUPFAM" id="SSF55455">
    <property type="entry name" value="SRF-like"/>
    <property type="match status" value="1"/>
</dbReference>
<keyword evidence="3" id="KW-0238">DNA-binding</keyword>
<proteinExistence type="predicted"/>
<gene>
    <name evidence="7" type="ORF">Bca52824_062951</name>
</gene>
<keyword evidence="5" id="KW-0539">Nucleus</keyword>
<dbReference type="GO" id="GO:0005634">
    <property type="term" value="C:nucleus"/>
    <property type="evidence" value="ECO:0007669"/>
    <property type="project" value="UniProtKB-SubCell"/>
</dbReference>
<evidence type="ECO:0000256" key="1">
    <source>
        <dbReference type="ARBA" id="ARBA00004123"/>
    </source>
</evidence>
<dbReference type="EMBL" id="JAAMPC010000013">
    <property type="protein sequence ID" value="KAG2268396.1"/>
    <property type="molecule type" value="Genomic_DNA"/>
</dbReference>
<dbReference type="InterPro" id="IPR002100">
    <property type="entry name" value="TF_MADSbox"/>
</dbReference>
<evidence type="ECO:0000256" key="3">
    <source>
        <dbReference type="ARBA" id="ARBA00023125"/>
    </source>
</evidence>
<organism evidence="7 8">
    <name type="scientific">Brassica carinata</name>
    <name type="common">Ethiopian mustard</name>
    <name type="synonym">Abyssinian cabbage</name>
    <dbReference type="NCBI Taxonomy" id="52824"/>
    <lineage>
        <taxon>Eukaryota</taxon>
        <taxon>Viridiplantae</taxon>
        <taxon>Streptophyta</taxon>
        <taxon>Embryophyta</taxon>
        <taxon>Tracheophyta</taxon>
        <taxon>Spermatophyta</taxon>
        <taxon>Magnoliopsida</taxon>
        <taxon>eudicotyledons</taxon>
        <taxon>Gunneridae</taxon>
        <taxon>Pentapetalae</taxon>
        <taxon>rosids</taxon>
        <taxon>malvids</taxon>
        <taxon>Brassicales</taxon>
        <taxon>Brassicaceae</taxon>
        <taxon>Brassiceae</taxon>
        <taxon>Brassica</taxon>
    </lineage>
</organism>
<dbReference type="PROSITE" id="PS50066">
    <property type="entry name" value="MADS_BOX_2"/>
    <property type="match status" value="1"/>
</dbReference>
<reference evidence="7 8" key="1">
    <citation type="submission" date="2020-02" db="EMBL/GenBank/DDBJ databases">
        <authorList>
            <person name="Ma Q."/>
            <person name="Huang Y."/>
            <person name="Song X."/>
            <person name="Pei D."/>
        </authorList>
    </citation>
    <scope>NUCLEOTIDE SEQUENCE [LARGE SCALE GENOMIC DNA]</scope>
    <source>
        <strain evidence="7">Sxm20200214</strain>
        <tissue evidence="7">Leaf</tissue>
    </source>
</reference>
<evidence type="ECO:0000256" key="4">
    <source>
        <dbReference type="ARBA" id="ARBA00023163"/>
    </source>
</evidence>
<evidence type="ECO:0000259" key="6">
    <source>
        <dbReference type="PROSITE" id="PS50066"/>
    </source>
</evidence>
<keyword evidence="2" id="KW-0805">Transcription regulation</keyword>
<comment type="subcellular location">
    <subcellularLocation>
        <location evidence="1">Nucleus</location>
    </subcellularLocation>
</comment>
<evidence type="ECO:0000256" key="2">
    <source>
        <dbReference type="ARBA" id="ARBA00023015"/>
    </source>
</evidence>
<evidence type="ECO:0000313" key="8">
    <source>
        <dbReference type="Proteomes" id="UP000886595"/>
    </source>
</evidence>
<dbReference type="GO" id="GO:0003677">
    <property type="term" value="F:DNA binding"/>
    <property type="evidence" value="ECO:0007669"/>
    <property type="project" value="UniProtKB-KW"/>
</dbReference>
<name>A0A8X7U8Q0_BRACI</name>